<dbReference type="EMBL" id="JAGQKZ010000049">
    <property type="protein sequence ID" value="MCA9392409.1"/>
    <property type="molecule type" value="Genomic_DNA"/>
</dbReference>
<evidence type="ECO:0000313" key="1">
    <source>
        <dbReference type="EMBL" id="MCA9392409.1"/>
    </source>
</evidence>
<accession>A0A955RRC8</accession>
<organism evidence="1 2">
    <name type="scientific">candidate division WWE3 bacterium</name>
    <dbReference type="NCBI Taxonomy" id="2053526"/>
    <lineage>
        <taxon>Bacteria</taxon>
        <taxon>Katanobacteria</taxon>
    </lineage>
</organism>
<gene>
    <name evidence="1" type="ORF">KC614_04405</name>
</gene>
<comment type="caution">
    <text evidence="1">The sequence shown here is derived from an EMBL/GenBank/DDBJ whole genome shotgun (WGS) entry which is preliminary data.</text>
</comment>
<name>A0A955RRC8_UNCKA</name>
<reference evidence="1" key="1">
    <citation type="submission" date="2020-04" db="EMBL/GenBank/DDBJ databases">
        <authorList>
            <person name="Zhang T."/>
        </authorList>
    </citation>
    <scope>NUCLEOTIDE SEQUENCE</scope>
    <source>
        <strain evidence="1">HKST-UBA03</strain>
    </source>
</reference>
<dbReference type="Proteomes" id="UP000751518">
    <property type="component" value="Unassembled WGS sequence"/>
</dbReference>
<proteinExistence type="predicted"/>
<evidence type="ECO:0000313" key="2">
    <source>
        <dbReference type="Proteomes" id="UP000751518"/>
    </source>
</evidence>
<protein>
    <submittedName>
        <fullName evidence="1">Uncharacterized protein</fullName>
    </submittedName>
</protein>
<reference evidence="1" key="2">
    <citation type="journal article" date="2021" name="Microbiome">
        <title>Successional dynamics and alternative stable states in a saline activated sludge microbial community over 9 years.</title>
        <authorList>
            <person name="Wang Y."/>
            <person name="Ye J."/>
            <person name="Ju F."/>
            <person name="Liu L."/>
            <person name="Boyd J.A."/>
            <person name="Deng Y."/>
            <person name="Parks D.H."/>
            <person name="Jiang X."/>
            <person name="Yin X."/>
            <person name="Woodcroft B.J."/>
            <person name="Tyson G.W."/>
            <person name="Hugenholtz P."/>
            <person name="Polz M.F."/>
            <person name="Zhang T."/>
        </authorList>
    </citation>
    <scope>NUCLEOTIDE SEQUENCE</scope>
    <source>
        <strain evidence="1">HKST-UBA03</strain>
    </source>
</reference>
<dbReference type="AlphaFoldDB" id="A0A955RRC8"/>
<sequence length="172" mass="18996">MSQTYHFSYFDDEAYNSWLDGHADASEKEISEALSSSTGDMIDTAAFSEKAQQDILALHQIETQDDLFTGNLPQVLADQLEIDLIDVEDETLQENIQHVVDTLGKIGSKSTMLGVAQEPVLGFMTNVEVAEVLGFIKEYVFENKQIEDLKTSFVQLLELANGQGSGVIVMSL</sequence>